<evidence type="ECO:0000313" key="3">
    <source>
        <dbReference type="Proteomes" id="UP000316614"/>
    </source>
</evidence>
<organism evidence="2 3">
    <name type="scientific">Echinicola soli</name>
    <dbReference type="NCBI Taxonomy" id="2591634"/>
    <lineage>
        <taxon>Bacteria</taxon>
        <taxon>Pseudomonadati</taxon>
        <taxon>Bacteroidota</taxon>
        <taxon>Cytophagia</taxon>
        <taxon>Cytophagales</taxon>
        <taxon>Cyclobacteriaceae</taxon>
        <taxon>Echinicola</taxon>
    </lineage>
</organism>
<dbReference type="InterPro" id="IPR010281">
    <property type="entry name" value="DUF885"/>
</dbReference>
<feature type="signal peptide" evidence="1">
    <location>
        <begin position="1"/>
        <end position="19"/>
    </location>
</feature>
<dbReference type="OrthoDB" id="9760040at2"/>
<proteinExistence type="predicted"/>
<evidence type="ECO:0000256" key="1">
    <source>
        <dbReference type="SAM" id="SignalP"/>
    </source>
</evidence>
<keyword evidence="3" id="KW-1185">Reference proteome</keyword>
<feature type="chain" id="PRO_5022169951" evidence="1">
    <location>
        <begin position="20"/>
        <end position="565"/>
    </location>
</feature>
<evidence type="ECO:0000313" key="2">
    <source>
        <dbReference type="EMBL" id="QDH80375.1"/>
    </source>
</evidence>
<sequence length="565" mass="66178">MKIVLACLFLLIMPFLAQSSELYEPIQTFQADRSALSRKYSNHLSEEYFERFGRLYKNWLDKVQNLDYAALSDDGKIDYLAFRNYLQKQLFFHEKEFADYKEVEDVKDFASELEAFYIFRRSAQKPNAKAIAKQFTTAQRSVQSKLEKLKETTPYTSWQKAELAANIIKELKVTLEEAYLFYYDYDPSFTWWVKKPWELLATSLEDYEKALTDHYENTIVKDDGSGIIGKPIGAEAIKKELEFELIPYTALELIDEAEKQFAFCEKEMLKASQELGYGNDWKAALEHVKNTYVPAGEWPGDVYDLAVEATQYVEKHDLITVPELAKETWRTKMMSPEAQRVNPFFLGGEAIIISYPTSTMTQAEKLMSMRGNNPHFSRATVQHEIIPGHHLQGFMNQRHKPYRRMFYTPFWIEGWALYWELNLWDKNFPGNAEDKVGMLFWRMHRCARIIFSLNYHLGNMTPQECIDFLVDKVGHEYANAEAEVRRSFEGNYGPLYQIAYMVGGLQFYALKAEMVDNGDMGEKEFHDFIMTQNTLPIELIRARIKGKTLSKDHRTSWRFLDKNNW</sequence>
<dbReference type="Pfam" id="PF05960">
    <property type="entry name" value="DUF885"/>
    <property type="match status" value="1"/>
</dbReference>
<dbReference type="PANTHER" id="PTHR33361">
    <property type="entry name" value="GLR0591 PROTEIN"/>
    <property type="match status" value="1"/>
</dbReference>
<keyword evidence="1" id="KW-0732">Signal</keyword>
<protein>
    <submittedName>
        <fullName evidence="2">DUF885 domain-containing protein</fullName>
    </submittedName>
</protein>
<dbReference type="KEGG" id="echi:FKX85_15545"/>
<name>A0A514CKK5_9BACT</name>
<gene>
    <name evidence="2" type="ORF">FKX85_15545</name>
</gene>
<dbReference type="AlphaFoldDB" id="A0A514CKK5"/>
<accession>A0A514CKK5</accession>
<dbReference type="EMBL" id="CP041253">
    <property type="protein sequence ID" value="QDH80375.1"/>
    <property type="molecule type" value="Genomic_DNA"/>
</dbReference>
<dbReference type="PANTHER" id="PTHR33361:SF2">
    <property type="entry name" value="DUF885 DOMAIN-CONTAINING PROTEIN"/>
    <property type="match status" value="1"/>
</dbReference>
<reference evidence="2 3" key="1">
    <citation type="submission" date="2019-06" db="EMBL/GenBank/DDBJ databases">
        <title>Echinicola alkalisoli sp. nov. isolated from saline soil.</title>
        <authorList>
            <person name="Sun J.-Q."/>
            <person name="Xu L."/>
        </authorList>
    </citation>
    <scope>NUCLEOTIDE SEQUENCE [LARGE SCALE GENOMIC DNA]</scope>
    <source>
        <strain evidence="2 3">LN3S3</strain>
    </source>
</reference>
<dbReference type="RefSeq" id="WP_141615609.1">
    <property type="nucleotide sequence ID" value="NZ_CP041253.1"/>
</dbReference>
<dbReference type="Proteomes" id="UP000316614">
    <property type="component" value="Chromosome"/>
</dbReference>